<dbReference type="Proteomes" id="UP000001551">
    <property type="component" value="Chromosome"/>
</dbReference>
<dbReference type="STRING" id="663278.Ethha_2473"/>
<protein>
    <submittedName>
        <fullName evidence="1">Uncharacterized protein</fullName>
    </submittedName>
</protein>
<dbReference type="KEGG" id="eha:Ethha_2473"/>
<name>E6U5V0_ETHHY</name>
<accession>E6U5V0</accession>
<sequence length="188" mass="21232">MTNNEQHFVTEACQFKHVVNDKYLAVKFGDKTRYAGGLLISGVNIFAYNGSDRLLCMISYGDAVLLSKGCSKNIFIARHPDYSKQIAWLGQHEQMQTNANFKNILARQRHVIEWWTDNRMERRSCIITYGDSMQAVDDELARYAGQLQRAGVSAEVCTTEDFITIYKALLQGGEEQYGSATDDKGQPS</sequence>
<organism evidence="1 2">
    <name type="scientific">Ethanoligenens harbinense (strain DSM 18485 / JCM 12961 / CGMCC 1.5033 / YUAN-3)</name>
    <dbReference type="NCBI Taxonomy" id="663278"/>
    <lineage>
        <taxon>Bacteria</taxon>
        <taxon>Bacillati</taxon>
        <taxon>Bacillota</taxon>
        <taxon>Clostridia</taxon>
        <taxon>Eubacteriales</taxon>
        <taxon>Oscillospiraceae</taxon>
        <taxon>Ethanoligenens</taxon>
    </lineage>
</organism>
<proteinExistence type="predicted"/>
<dbReference type="AlphaFoldDB" id="E6U5V0"/>
<keyword evidence="2" id="KW-1185">Reference proteome</keyword>
<reference evidence="1 2" key="1">
    <citation type="submission" date="2010-12" db="EMBL/GenBank/DDBJ databases">
        <title>Complete sequence of Ethanoligenens harbinense YUAN-3.</title>
        <authorList>
            <person name="Lucas S."/>
            <person name="Copeland A."/>
            <person name="Lapidus A."/>
            <person name="Cheng J.-F."/>
            <person name="Bruce D."/>
            <person name="Goodwin L."/>
            <person name="Pitluck S."/>
            <person name="Chertkov O."/>
            <person name="Misra M."/>
            <person name="Detter J.C."/>
            <person name="Han C."/>
            <person name="Tapia R."/>
            <person name="Land M."/>
            <person name="Hauser L."/>
            <person name="Jeffries C."/>
            <person name="Kyrpides N."/>
            <person name="Ivanova N."/>
            <person name="Mikhailova N."/>
            <person name="Wang A."/>
            <person name="Mouttaki H."/>
            <person name="He Z."/>
            <person name="Zhou J."/>
            <person name="Hemme C.L."/>
            <person name="Woyke T."/>
        </authorList>
    </citation>
    <scope>NUCLEOTIDE SEQUENCE [LARGE SCALE GENOMIC DNA]</scope>
    <source>
        <strain evidence="2">DSM 18485 / JCM 12961 / CGMCC 1.5033 / YUAN-3</strain>
    </source>
</reference>
<evidence type="ECO:0000313" key="1">
    <source>
        <dbReference type="EMBL" id="ADU27967.1"/>
    </source>
</evidence>
<evidence type="ECO:0000313" key="2">
    <source>
        <dbReference type="Proteomes" id="UP000001551"/>
    </source>
</evidence>
<dbReference type="HOGENOM" id="CLU_1439109_0_0_9"/>
<dbReference type="EMBL" id="CP002400">
    <property type="protein sequence ID" value="ADU27967.1"/>
    <property type="molecule type" value="Genomic_DNA"/>
</dbReference>
<gene>
    <name evidence="1" type="ordered locus">Ethha_2473</name>
</gene>